<dbReference type="Pfam" id="PF10092">
    <property type="entry name" value="DUF2330"/>
    <property type="match status" value="1"/>
</dbReference>
<name>A0A3S4Y054_9ACTN</name>
<dbReference type="Proteomes" id="UP000273044">
    <property type="component" value="Chromosome"/>
</dbReference>
<feature type="region of interest" description="Disordered" evidence="1">
    <location>
        <begin position="113"/>
        <end position="136"/>
    </location>
</feature>
<feature type="compositionally biased region" description="Gly residues" evidence="1">
    <location>
        <begin position="121"/>
        <end position="133"/>
    </location>
</feature>
<dbReference type="AlphaFoldDB" id="A0A3S4Y054"/>
<gene>
    <name evidence="4" type="ORF">NCTC12967_02560</name>
</gene>
<proteinExistence type="predicted"/>
<reference evidence="4 5" key="1">
    <citation type="submission" date="2018-12" db="EMBL/GenBank/DDBJ databases">
        <authorList>
            <consortium name="Pathogen Informatics"/>
        </authorList>
    </citation>
    <scope>NUCLEOTIDE SEQUENCE [LARGE SCALE GENOMIC DNA]</scope>
    <source>
        <strain evidence="4 5">NCTC12967</strain>
    </source>
</reference>
<evidence type="ECO:0000256" key="3">
    <source>
        <dbReference type="SAM" id="SignalP"/>
    </source>
</evidence>
<evidence type="ECO:0000313" key="4">
    <source>
        <dbReference type="EMBL" id="VEH71242.1"/>
    </source>
</evidence>
<keyword evidence="5" id="KW-1185">Reference proteome</keyword>
<evidence type="ECO:0000256" key="2">
    <source>
        <dbReference type="SAM" id="Phobius"/>
    </source>
</evidence>
<feature type="transmembrane region" description="Helical" evidence="2">
    <location>
        <begin position="321"/>
        <end position="338"/>
    </location>
</feature>
<keyword evidence="2" id="KW-0812">Transmembrane</keyword>
<protein>
    <submittedName>
        <fullName evidence="4">Uncharacterized protein conserved in bacteria (DUF2330)</fullName>
    </submittedName>
</protein>
<keyword evidence="3" id="KW-0732">Signal</keyword>
<organism evidence="4 5">
    <name type="scientific">Arachnia propionica</name>
    <dbReference type="NCBI Taxonomy" id="1750"/>
    <lineage>
        <taxon>Bacteria</taxon>
        <taxon>Bacillati</taxon>
        <taxon>Actinomycetota</taxon>
        <taxon>Actinomycetes</taxon>
        <taxon>Propionibacteriales</taxon>
        <taxon>Propionibacteriaceae</taxon>
        <taxon>Arachnia</taxon>
    </lineage>
</organism>
<accession>A0A3S4Y054</accession>
<feature type="chain" id="PRO_5018718438" evidence="3">
    <location>
        <begin position="37"/>
        <end position="354"/>
    </location>
</feature>
<keyword evidence="2" id="KW-0472">Membrane</keyword>
<keyword evidence="2" id="KW-1133">Transmembrane helix</keyword>
<dbReference type="InterPro" id="IPR019283">
    <property type="entry name" value="DUF2330"/>
</dbReference>
<sequence length="354" mass="38485">MNRPPNTLILVKNALRICLGLLFIVATSWLPTPAQACACGALVTDSEANINAETAFVVMNDGRERIDMVMHLDGEASTAAWIMPLPPGGKVSLGDKDVFGRLKELTKPRPRYVPQFLPGSKDGGPQSGVGGPKEGAAPGVQVVDVQTVGPFEVTTLQGTSAAAVNEWLETNGFPARKEVETTFQEYLDAGWQITATRLTPGGDSAALSSGLDSLRMEFPTDEPIYPIKLSQHAQTRQGVKLFVLADHRMDAQGPTSYSHDLNVKFAGKVPANELGLGDGERYLTAVEGNFMPTEITDDIRFAQADSDEEYVSTYDVDIPVWKAYPALLLVGVLAWLIIRRYRRTRMAELVHGRS</sequence>
<evidence type="ECO:0000256" key="1">
    <source>
        <dbReference type="SAM" id="MobiDB-lite"/>
    </source>
</evidence>
<feature type="signal peptide" evidence="3">
    <location>
        <begin position="1"/>
        <end position="36"/>
    </location>
</feature>
<dbReference type="EMBL" id="LR134406">
    <property type="protein sequence ID" value="VEH71242.1"/>
    <property type="molecule type" value="Genomic_DNA"/>
</dbReference>
<evidence type="ECO:0000313" key="5">
    <source>
        <dbReference type="Proteomes" id="UP000273044"/>
    </source>
</evidence>